<dbReference type="AlphaFoldDB" id="A0A7C8M7D4"/>
<feature type="region of interest" description="Disordered" evidence="3">
    <location>
        <begin position="31"/>
        <end position="97"/>
    </location>
</feature>
<dbReference type="PANTHER" id="PTHR10130">
    <property type="entry name" value="PEROXISOMAL TARGETING SIGNAL 1 RECEPTOR PEX5"/>
    <property type="match status" value="1"/>
</dbReference>
<keyword evidence="2" id="KW-0802">TPR repeat</keyword>
<dbReference type="PANTHER" id="PTHR10130:SF4">
    <property type="entry name" value="MICROBODY (PEROXISOME) BIOGENESIS PROTEIN PEROXIN 20 (EUROFUNG)"/>
    <property type="match status" value="1"/>
</dbReference>
<dbReference type="GO" id="GO:0005052">
    <property type="term" value="F:peroxisome matrix targeting signal-1 binding"/>
    <property type="evidence" value="ECO:0007669"/>
    <property type="project" value="TreeGrafter"/>
</dbReference>
<feature type="region of interest" description="Disordered" evidence="3">
    <location>
        <begin position="343"/>
        <end position="365"/>
    </location>
</feature>
<dbReference type="OrthoDB" id="5407351at2759"/>
<comment type="caution">
    <text evidence="4">The sequence shown here is derived from an EMBL/GenBank/DDBJ whole genome shotgun (WGS) entry which is preliminary data.</text>
</comment>
<evidence type="ECO:0000256" key="2">
    <source>
        <dbReference type="ARBA" id="ARBA00022803"/>
    </source>
</evidence>
<evidence type="ECO:0000256" key="1">
    <source>
        <dbReference type="ARBA" id="ARBA00022737"/>
    </source>
</evidence>
<evidence type="ECO:0000313" key="4">
    <source>
        <dbReference type="EMBL" id="KAF2869821.1"/>
    </source>
</evidence>
<dbReference type="Proteomes" id="UP000481861">
    <property type="component" value="Unassembled WGS sequence"/>
</dbReference>
<sequence length="492" mass="54685">MADALCGPSNALQNFQKHSSADRTLQQDRLTNRHSASQGFRSSPGPSAGALDPEFDAFQAGHVGPPLPDFHHLPPHLARPPPQHQFAQAPQGPDWASDFQRLNITPLHSAPIQQHRLPQPPSAAASWHQDFMRQQSPAAQAPAFQQRTFGRLPGYGLGGLAGSALQQGPAFGMANGSEMAQGNQRAQEAGLVLDDAAFEQAFAQAQQDMLEETSAQQATHEEVLAQQDTLEEEYAQQRFAEEQWILGSHETNSIGFYATLKMRQAIEGGRVTEALAYQARLEEMERNGQWIPGEAESVVHLLRKLVIRDAPPTMKERVESLIRAINERLMSTYPLHIPAAPVSQESNRTHPSEQMEQQQQQPLNQEEEPFQLNDDDMADTAGRLLERVADNTSEKFQNSQFLELMRRLRDREVRVEGDKMVDVDTGPSTSSLSEPAAPGIDPNILDYAALDFDIPMGSEQVYDLPGQILDDPVTDEISDQFRNYNVHGTYHR</sequence>
<feature type="compositionally biased region" description="Low complexity" evidence="3">
    <location>
        <begin position="354"/>
        <end position="364"/>
    </location>
</feature>
<feature type="compositionally biased region" description="Low complexity" evidence="3">
    <location>
        <begin position="84"/>
        <end position="93"/>
    </location>
</feature>
<feature type="region of interest" description="Disordered" evidence="3">
    <location>
        <begin position="113"/>
        <end position="142"/>
    </location>
</feature>
<dbReference type="GO" id="GO:0005829">
    <property type="term" value="C:cytosol"/>
    <property type="evidence" value="ECO:0007669"/>
    <property type="project" value="TreeGrafter"/>
</dbReference>
<gene>
    <name evidence="4" type="ORF">BDV95DRAFT_629722</name>
</gene>
<evidence type="ECO:0000313" key="5">
    <source>
        <dbReference type="Proteomes" id="UP000481861"/>
    </source>
</evidence>
<dbReference type="GO" id="GO:0005778">
    <property type="term" value="C:peroxisomal membrane"/>
    <property type="evidence" value="ECO:0007669"/>
    <property type="project" value="TreeGrafter"/>
</dbReference>
<reference evidence="4 5" key="1">
    <citation type="submission" date="2020-01" db="EMBL/GenBank/DDBJ databases">
        <authorList>
            <consortium name="DOE Joint Genome Institute"/>
            <person name="Haridas S."/>
            <person name="Albert R."/>
            <person name="Binder M."/>
            <person name="Bloem J."/>
            <person name="Labutti K."/>
            <person name="Salamov A."/>
            <person name="Andreopoulos B."/>
            <person name="Baker S.E."/>
            <person name="Barry K."/>
            <person name="Bills G."/>
            <person name="Bluhm B.H."/>
            <person name="Cannon C."/>
            <person name="Castanera R."/>
            <person name="Culley D.E."/>
            <person name="Daum C."/>
            <person name="Ezra D."/>
            <person name="Gonzalez J.B."/>
            <person name="Henrissat B."/>
            <person name="Kuo A."/>
            <person name="Liang C."/>
            <person name="Lipzen A."/>
            <person name="Lutzoni F."/>
            <person name="Magnuson J."/>
            <person name="Mondo S."/>
            <person name="Nolan M."/>
            <person name="Ohm R."/>
            <person name="Pangilinan J."/>
            <person name="Park H.-J.H."/>
            <person name="Ramirez L."/>
            <person name="Alfaro M."/>
            <person name="Sun H."/>
            <person name="Tritt A."/>
            <person name="Yoshinaga Y."/>
            <person name="Zwiers L.-H.L."/>
            <person name="Turgeon B.G."/>
            <person name="Goodwin S.B."/>
            <person name="Spatafora J.W."/>
            <person name="Crous P.W."/>
            <person name="Grigoriev I.V."/>
        </authorList>
    </citation>
    <scope>NUCLEOTIDE SEQUENCE [LARGE SCALE GENOMIC DNA]</scope>
    <source>
        <strain evidence="4 5">CBS 611.86</strain>
    </source>
</reference>
<protein>
    <submittedName>
        <fullName evidence="4">Uncharacterized protein</fullName>
    </submittedName>
</protein>
<keyword evidence="5" id="KW-1185">Reference proteome</keyword>
<dbReference type="InterPro" id="IPR024111">
    <property type="entry name" value="PEX5/PEX5L"/>
</dbReference>
<dbReference type="EMBL" id="JAADJZ010000015">
    <property type="protein sequence ID" value="KAF2869821.1"/>
    <property type="molecule type" value="Genomic_DNA"/>
</dbReference>
<dbReference type="GO" id="GO:0016560">
    <property type="term" value="P:protein import into peroxisome matrix, docking"/>
    <property type="evidence" value="ECO:0007669"/>
    <property type="project" value="TreeGrafter"/>
</dbReference>
<proteinExistence type="predicted"/>
<organism evidence="4 5">
    <name type="scientific">Massariosphaeria phaeospora</name>
    <dbReference type="NCBI Taxonomy" id="100035"/>
    <lineage>
        <taxon>Eukaryota</taxon>
        <taxon>Fungi</taxon>
        <taxon>Dikarya</taxon>
        <taxon>Ascomycota</taxon>
        <taxon>Pezizomycotina</taxon>
        <taxon>Dothideomycetes</taxon>
        <taxon>Pleosporomycetidae</taxon>
        <taxon>Pleosporales</taxon>
        <taxon>Pleosporales incertae sedis</taxon>
        <taxon>Massariosphaeria</taxon>
    </lineage>
</organism>
<name>A0A7C8M7D4_9PLEO</name>
<accession>A0A7C8M7D4</accession>
<feature type="compositionally biased region" description="Polar residues" evidence="3">
    <location>
        <begin position="31"/>
        <end position="45"/>
    </location>
</feature>
<dbReference type="Gene3D" id="6.10.280.230">
    <property type="match status" value="1"/>
</dbReference>
<keyword evidence="1" id="KW-0677">Repeat</keyword>
<evidence type="ECO:0000256" key="3">
    <source>
        <dbReference type="SAM" id="MobiDB-lite"/>
    </source>
</evidence>